<keyword evidence="1" id="KW-0862">Zinc</keyword>
<dbReference type="InterPro" id="IPR001878">
    <property type="entry name" value="Znf_CCHC"/>
</dbReference>
<evidence type="ECO:0000256" key="1">
    <source>
        <dbReference type="PROSITE-ProRule" id="PRU00047"/>
    </source>
</evidence>
<keyword evidence="1" id="KW-0863">Zinc-finger</keyword>
<protein>
    <recommendedName>
        <fullName evidence="2">CCHC-type domain-containing protein</fullName>
    </recommendedName>
</protein>
<feature type="domain" description="CCHC-type" evidence="2">
    <location>
        <begin position="126"/>
        <end position="141"/>
    </location>
</feature>
<proteinExistence type="predicted"/>
<organism evidence="3 4">
    <name type="scientific">Triplophysa rosa</name>
    <name type="common">Cave loach</name>
    <dbReference type="NCBI Taxonomy" id="992332"/>
    <lineage>
        <taxon>Eukaryota</taxon>
        <taxon>Metazoa</taxon>
        <taxon>Chordata</taxon>
        <taxon>Craniata</taxon>
        <taxon>Vertebrata</taxon>
        <taxon>Euteleostomi</taxon>
        <taxon>Actinopterygii</taxon>
        <taxon>Neopterygii</taxon>
        <taxon>Teleostei</taxon>
        <taxon>Ostariophysi</taxon>
        <taxon>Cypriniformes</taxon>
        <taxon>Nemacheilidae</taxon>
        <taxon>Triplophysa</taxon>
    </lineage>
</organism>
<evidence type="ECO:0000313" key="3">
    <source>
        <dbReference type="EMBL" id="KAI7804072.1"/>
    </source>
</evidence>
<sequence length="328" mass="36770">MNKAVVVFLKTESLVNELTVSGIWVKETFVPVTPLSAPATKVTVSNIPPFISNDVIVKELMRFGKIASPVKTVPLGCKNAALKHVISFRRHVYMFLNSQERTLEVSFRVTHGKDSFMVYASTENMRCFECGDLGHKRFTCPHKNEQRISNKAESQGAEEQDQRVTQEVKGQQEVSGIHVNTGSVEKPECTILPEKAVVSVAKVNDNDQSDVEDICEGSDLVQSGSLSQYTDDGIRDEEKWSDVSNRVETDMYTIDQINTFLDKTKGKTGVDVSEHFPDVEKFISSVIRAKKLSSNDELSQQKRFRLNKHLTVLRTGRKISRGKGKSKK</sequence>
<name>A0A9W7TV06_TRIRA</name>
<keyword evidence="1" id="KW-0479">Metal-binding</keyword>
<accession>A0A9W7TV06</accession>
<dbReference type="Proteomes" id="UP001059041">
    <property type="component" value="Linkage Group LG11"/>
</dbReference>
<dbReference type="EMBL" id="JAFHDT010000011">
    <property type="protein sequence ID" value="KAI7804072.1"/>
    <property type="molecule type" value="Genomic_DNA"/>
</dbReference>
<evidence type="ECO:0000259" key="2">
    <source>
        <dbReference type="PROSITE" id="PS50158"/>
    </source>
</evidence>
<dbReference type="PROSITE" id="PS50158">
    <property type="entry name" value="ZF_CCHC"/>
    <property type="match status" value="1"/>
</dbReference>
<keyword evidence="4" id="KW-1185">Reference proteome</keyword>
<dbReference type="SUPFAM" id="SSF57756">
    <property type="entry name" value="Retrovirus zinc finger-like domains"/>
    <property type="match status" value="1"/>
</dbReference>
<dbReference type="InterPro" id="IPR036875">
    <property type="entry name" value="Znf_CCHC_sf"/>
</dbReference>
<reference evidence="3" key="1">
    <citation type="submission" date="2021-02" db="EMBL/GenBank/DDBJ databases">
        <title>Comparative genomics reveals that relaxation of natural selection precedes convergent phenotypic evolution of cavefish.</title>
        <authorList>
            <person name="Peng Z."/>
        </authorList>
    </citation>
    <scope>NUCLEOTIDE SEQUENCE</scope>
    <source>
        <tissue evidence="3">Muscle</tissue>
    </source>
</reference>
<gene>
    <name evidence="3" type="ORF">IRJ41_023705</name>
</gene>
<dbReference type="AlphaFoldDB" id="A0A9W7TV06"/>
<dbReference type="GO" id="GO:0008270">
    <property type="term" value="F:zinc ion binding"/>
    <property type="evidence" value="ECO:0007669"/>
    <property type="project" value="UniProtKB-KW"/>
</dbReference>
<dbReference type="GO" id="GO:0003676">
    <property type="term" value="F:nucleic acid binding"/>
    <property type="evidence" value="ECO:0007669"/>
    <property type="project" value="InterPro"/>
</dbReference>
<evidence type="ECO:0000313" key="4">
    <source>
        <dbReference type="Proteomes" id="UP001059041"/>
    </source>
</evidence>
<comment type="caution">
    <text evidence="3">The sequence shown here is derived from an EMBL/GenBank/DDBJ whole genome shotgun (WGS) entry which is preliminary data.</text>
</comment>